<reference evidence="2 3" key="1">
    <citation type="submission" date="2020-08" db="EMBL/GenBank/DDBJ databases">
        <title>Genomic Encyclopedia of Type Strains, Phase IV (KMG-IV): sequencing the most valuable type-strain genomes for metagenomic binning, comparative biology and taxonomic classification.</title>
        <authorList>
            <person name="Goeker M."/>
        </authorList>
    </citation>
    <scope>NUCLEOTIDE SEQUENCE [LARGE SCALE GENOMIC DNA]</scope>
    <source>
        <strain evidence="2 3">DSM 101806</strain>
    </source>
</reference>
<name>A0A7W6JS45_9SPHN</name>
<organism evidence="2 3">
    <name type="scientific">Sphingomonas kyeonggiensis</name>
    <dbReference type="NCBI Taxonomy" id="1268553"/>
    <lineage>
        <taxon>Bacteria</taxon>
        <taxon>Pseudomonadati</taxon>
        <taxon>Pseudomonadota</taxon>
        <taxon>Alphaproteobacteria</taxon>
        <taxon>Sphingomonadales</taxon>
        <taxon>Sphingomonadaceae</taxon>
        <taxon>Sphingomonas</taxon>
    </lineage>
</organism>
<accession>A0A7W6JS45</accession>
<dbReference type="EMBL" id="JACIEH010000001">
    <property type="protein sequence ID" value="MBB4097486.1"/>
    <property type="molecule type" value="Genomic_DNA"/>
</dbReference>
<evidence type="ECO:0000313" key="2">
    <source>
        <dbReference type="EMBL" id="MBB4097486.1"/>
    </source>
</evidence>
<feature type="domain" description="HNH nuclease" evidence="1">
    <location>
        <begin position="267"/>
        <end position="319"/>
    </location>
</feature>
<proteinExistence type="predicted"/>
<comment type="caution">
    <text evidence="2">The sequence shown here is derived from an EMBL/GenBank/DDBJ whole genome shotgun (WGS) entry which is preliminary data.</text>
</comment>
<keyword evidence="3" id="KW-1185">Reference proteome</keyword>
<dbReference type="Proteomes" id="UP000557392">
    <property type="component" value="Unassembled WGS sequence"/>
</dbReference>
<dbReference type="RefSeq" id="WP_183995158.1">
    <property type="nucleotide sequence ID" value="NZ_JACIEH010000001.1"/>
</dbReference>
<dbReference type="InterPro" id="IPR003615">
    <property type="entry name" value="HNH_nuc"/>
</dbReference>
<evidence type="ECO:0000313" key="3">
    <source>
        <dbReference type="Proteomes" id="UP000557392"/>
    </source>
</evidence>
<protein>
    <recommendedName>
        <fullName evidence="1">HNH nuclease domain-containing protein</fullName>
    </recommendedName>
</protein>
<gene>
    <name evidence="2" type="ORF">GGR46_001019</name>
</gene>
<evidence type="ECO:0000259" key="1">
    <source>
        <dbReference type="Pfam" id="PF13391"/>
    </source>
</evidence>
<sequence>MPLFIAKPILWNRNGYRTPSGVRAYSGFPKKNGFGHEEWNASPALAFSEDGVNQRVFHTEGVGSAPVAENAGRVFVFMYASHDRVQELVGVAGNATAMMEDSDKPERIRLVEKLGLDRFSADAWAVSLVRERFEEDRRAFDRAWQTDLAWIPNWRCPAETFLWLDQPAPLDPQALRGKEKLLTMFGGHTLINEARGLQMMDFVPTGQRSMAWHRIRAEIAGPDSDGLASDLSKLANRKATVRKRLIDARLGQGGFRAAVAARWDERCAVSRCTQSAVLRASHIKAWSDSDDAERLDPANGLFLTADLDALFDRGLISFDDAGAMIVSGQLSKQDRRLFALPRPLSKPPGAAQRRYLAQHRRRWALSQ</sequence>
<dbReference type="Pfam" id="PF13391">
    <property type="entry name" value="HNH_2"/>
    <property type="match status" value="1"/>
</dbReference>
<dbReference type="AlphaFoldDB" id="A0A7W6JS45"/>